<dbReference type="InterPro" id="IPR003362">
    <property type="entry name" value="Bact_transf"/>
</dbReference>
<name>A0ABD0ALK4_LIMFE</name>
<dbReference type="RefSeq" id="WP_203622887.1">
    <property type="nucleotide sequence ID" value="NZ_BOLH01000009.1"/>
</dbReference>
<feature type="transmembrane region" description="Helical" evidence="2">
    <location>
        <begin position="26"/>
        <end position="47"/>
    </location>
</feature>
<dbReference type="AlphaFoldDB" id="A0ABD0ALK4"/>
<keyword evidence="2" id="KW-0472">Membrane</keyword>
<evidence type="ECO:0000256" key="2">
    <source>
        <dbReference type="SAM" id="Phobius"/>
    </source>
</evidence>
<reference evidence="4 5" key="1">
    <citation type="submission" date="2021-01" db="EMBL/GenBank/DDBJ databases">
        <title>Development of a method for detection of lactic acid bacteria that cause putrefactive shochu mash.</title>
        <authorList>
            <person name="Takashita H."/>
            <person name="Fujihara E."/>
            <person name="Takayama K."/>
            <person name="Yamamoto H."/>
            <person name="Mizutani M."/>
            <person name="Kajiwara Y."/>
        </authorList>
    </citation>
    <scope>NUCLEOTIDE SEQUENCE [LARGE SCALE GENOMIC DNA]</scope>
    <source>
        <strain evidence="4 5">01-B1</strain>
    </source>
</reference>
<dbReference type="Pfam" id="PF02397">
    <property type="entry name" value="Bac_transf"/>
    <property type="match status" value="1"/>
</dbReference>
<evidence type="ECO:0000313" key="5">
    <source>
        <dbReference type="Proteomes" id="UP000653631"/>
    </source>
</evidence>
<gene>
    <name evidence="4" type="primary">wbtB</name>
    <name evidence="4" type="ORF">LF01B1_11100</name>
</gene>
<comment type="caution">
    <text evidence="4">The sequence shown here is derived from an EMBL/GenBank/DDBJ whole genome shotgun (WGS) entry which is preliminary data.</text>
</comment>
<evidence type="ECO:0000259" key="3">
    <source>
        <dbReference type="Pfam" id="PF02397"/>
    </source>
</evidence>
<evidence type="ECO:0000256" key="1">
    <source>
        <dbReference type="ARBA" id="ARBA00006464"/>
    </source>
</evidence>
<feature type="domain" description="Bacterial sugar transferase" evidence="3">
    <location>
        <begin position="21"/>
        <end position="199"/>
    </location>
</feature>
<accession>A0ABD0ALK4</accession>
<comment type="similarity">
    <text evidence="1">Belongs to the bacterial sugar transferase family.</text>
</comment>
<protein>
    <submittedName>
        <fullName evidence="4">UDP-phosphate galactose phosphotransferase</fullName>
    </submittedName>
</protein>
<evidence type="ECO:0000313" key="4">
    <source>
        <dbReference type="EMBL" id="GIC72095.1"/>
    </source>
</evidence>
<dbReference type="PANTHER" id="PTHR30576">
    <property type="entry name" value="COLANIC BIOSYNTHESIS UDP-GLUCOSE LIPID CARRIER TRANSFERASE"/>
    <property type="match status" value="1"/>
</dbReference>
<proteinExistence type="inferred from homology"/>
<dbReference type="PANTHER" id="PTHR30576:SF10">
    <property type="entry name" value="SLL5057 PROTEIN"/>
    <property type="match status" value="1"/>
</dbReference>
<organism evidence="4 5">
    <name type="scientific">Limosilactobacillus fermentum</name>
    <name type="common">Lactobacillus fermentum</name>
    <dbReference type="NCBI Taxonomy" id="1613"/>
    <lineage>
        <taxon>Bacteria</taxon>
        <taxon>Bacillati</taxon>
        <taxon>Bacillota</taxon>
        <taxon>Bacilli</taxon>
        <taxon>Lactobacillales</taxon>
        <taxon>Lactobacillaceae</taxon>
        <taxon>Limosilactobacillus</taxon>
    </lineage>
</organism>
<keyword evidence="2" id="KW-0812">Transmembrane</keyword>
<dbReference type="Proteomes" id="UP000653631">
    <property type="component" value="Unassembled WGS sequence"/>
</dbReference>
<keyword evidence="2" id="KW-1133">Transmembrane helix</keyword>
<sequence>MQLPTSDKAVWMNQVYRTIIKRILDAFFGVLLLICLSPLMLVLAIWIKLDSKGPVLFKQERVGRNGKRFTIYKFRSMSDDAPHQMATSEFDNALSYITRSGRLMRKNSLDELPQLVNVVKGEMSFIGPRPLIPKEEKVLRLRYANGAESLALGITGLAQVRGRDEVTDTQKANYDGEYASNVTLRGDFSILVETVLTVLARRGVHDGKVNNK</sequence>
<dbReference type="EMBL" id="BOLH01000009">
    <property type="protein sequence ID" value="GIC72095.1"/>
    <property type="molecule type" value="Genomic_DNA"/>
</dbReference>